<evidence type="ECO:0000256" key="1">
    <source>
        <dbReference type="SAM" id="Phobius"/>
    </source>
</evidence>
<keyword evidence="1" id="KW-0472">Membrane</keyword>
<reference evidence="2" key="1">
    <citation type="submission" date="2020-05" db="EMBL/GenBank/DDBJ databases">
        <title>Phylogenomic resolution of chytrid fungi.</title>
        <authorList>
            <person name="Stajich J.E."/>
            <person name="Amses K."/>
            <person name="Simmons R."/>
            <person name="Seto K."/>
            <person name="Myers J."/>
            <person name="Bonds A."/>
            <person name="Quandt C.A."/>
            <person name="Barry K."/>
            <person name="Liu P."/>
            <person name="Grigoriev I."/>
            <person name="Longcore J.E."/>
            <person name="James T.Y."/>
        </authorList>
    </citation>
    <scope>NUCLEOTIDE SEQUENCE</scope>
    <source>
        <strain evidence="2">JEL0476</strain>
    </source>
</reference>
<gene>
    <name evidence="2" type="ORF">HK099_007371</name>
</gene>
<keyword evidence="1" id="KW-1133">Transmembrane helix</keyword>
<protein>
    <submittedName>
        <fullName evidence="2">Uncharacterized protein</fullName>
    </submittedName>
</protein>
<feature type="transmembrane region" description="Helical" evidence="1">
    <location>
        <begin position="92"/>
        <end position="111"/>
    </location>
</feature>
<feature type="transmembrane region" description="Helical" evidence="1">
    <location>
        <begin position="131"/>
        <end position="155"/>
    </location>
</feature>
<organism evidence="2 3">
    <name type="scientific">Clydaea vesicula</name>
    <dbReference type="NCBI Taxonomy" id="447962"/>
    <lineage>
        <taxon>Eukaryota</taxon>
        <taxon>Fungi</taxon>
        <taxon>Fungi incertae sedis</taxon>
        <taxon>Chytridiomycota</taxon>
        <taxon>Chytridiomycota incertae sedis</taxon>
        <taxon>Chytridiomycetes</taxon>
        <taxon>Lobulomycetales</taxon>
        <taxon>Lobulomycetaceae</taxon>
        <taxon>Clydaea</taxon>
    </lineage>
</organism>
<dbReference type="Proteomes" id="UP001211065">
    <property type="component" value="Unassembled WGS sequence"/>
</dbReference>
<evidence type="ECO:0000313" key="2">
    <source>
        <dbReference type="EMBL" id="KAJ3213461.1"/>
    </source>
</evidence>
<keyword evidence="3" id="KW-1185">Reference proteome</keyword>
<evidence type="ECO:0000313" key="3">
    <source>
        <dbReference type="Proteomes" id="UP001211065"/>
    </source>
</evidence>
<dbReference type="EMBL" id="JADGJW010000707">
    <property type="protein sequence ID" value="KAJ3213461.1"/>
    <property type="molecule type" value="Genomic_DNA"/>
</dbReference>
<accession>A0AAD5U1C9</accession>
<feature type="transmembrane region" description="Helical" evidence="1">
    <location>
        <begin position="35"/>
        <end position="59"/>
    </location>
</feature>
<sequence length="289" mass="33414">MTIYCVWIYNNSAEDELPSYCLREGFYNNRYVSQAWLILSFGIPLFSTFLGVSIIFFVLKIQKIKKFFLNTQFQKKSNINNFKLQKKIKYDLACFLLIWLTLSWSGGFLLSLNQLNGVYFSYSQNLMSSHYIYLVIQEFSFFFTTTEFFFFFLFLEKIKLLVNLGVGLLECSKMEATPNSYYTDPYSPATTSSNKKLSIDSIKSLESFKVKKPFNLSFKIVHNGLFEEEDIEVGESSLMDINRHIKMKCVSNEHLGSFASSLNQDSKNNDLSSSYHLASDENLLNSNIA</sequence>
<comment type="caution">
    <text evidence="2">The sequence shown here is derived from an EMBL/GenBank/DDBJ whole genome shotgun (WGS) entry which is preliminary data.</text>
</comment>
<proteinExistence type="predicted"/>
<dbReference type="AlphaFoldDB" id="A0AAD5U1C9"/>
<name>A0AAD5U1C9_9FUNG</name>
<keyword evidence="1" id="KW-0812">Transmembrane</keyword>